<dbReference type="PANTHER" id="PTHR46432:SF1">
    <property type="entry name" value="F-BOX ONLY PROTEIN 42"/>
    <property type="match status" value="1"/>
</dbReference>
<protein>
    <recommendedName>
        <fullName evidence="1">F-box domain-containing protein</fullName>
    </recommendedName>
</protein>
<dbReference type="InterPro" id="IPR015915">
    <property type="entry name" value="Kelch-typ_b-propeller"/>
</dbReference>
<evidence type="ECO:0000313" key="2">
    <source>
        <dbReference type="EMBL" id="CAK8683169.1"/>
    </source>
</evidence>
<dbReference type="Proteomes" id="UP001642483">
    <property type="component" value="Unassembled WGS sequence"/>
</dbReference>
<dbReference type="SMART" id="SM00256">
    <property type="entry name" value="FBOX"/>
    <property type="match status" value="1"/>
</dbReference>
<evidence type="ECO:0000259" key="1">
    <source>
        <dbReference type="PROSITE" id="PS50181"/>
    </source>
</evidence>
<dbReference type="PROSITE" id="PS50181">
    <property type="entry name" value="FBOX"/>
    <property type="match status" value="1"/>
</dbReference>
<gene>
    <name evidence="2" type="ORF">CVLEPA_LOCUS14273</name>
</gene>
<feature type="domain" description="F-box" evidence="1">
    <location>
        <begin position="1"/>
        <end position="50"/>
    </location>
</feature>
<evidence type="ECO:0000313" key="3">
    <source>
        <dbReference type="Proteomes" id="UP001642483"/>
    </source>
</evidence>
<dbReference type="EMBL" id="CAWYQH010000097">
    <property type="protein sequence ID" value="CAK8683169.1"/>
    <property type="molecule type" value="Genomic_DNA"/>
</dbReference>
<dbReference type="SUPFAM" id="SSF81383">
    <property type="entry name" value="F-box domain"/>
    <property type="match status" value="1"/>
</dbReference>
<accession>A0ABP0FU67</accession>
<organism evidence="2 3">
    <name type="scientific">Clavelina lepadiformis</name>
    <name type="common">Light-bulb sea squirt</name>
    <name type="synonym">Ascidia lepadiformis</name>
    <dbReference type="NCBI Taxonomy" id="159417"/>
    <lineage>
        <taxon>Eukaryota</taxon>
        <taxon>Metazoa</taxon>
        <taxon>Chordata</taxon>
        <taxon>Tunicata</taxon>
        <taxon>Ascidiacea</taxon>
        <taxon>Aplousobranchia</taxon>
        <taxon>Clavelinidae</taxon>
        <taxon>Clavelina</taxon>
    </lineage>
</organism>
<dbReference type="Pfam" id="PF24681">
    <property type="entry name" value="Kelch_KLHDC2_KLHL20_DRC7"/>
    <property type="match status" value="1"/>
</dbReference>
<comment type="caution">
    <text evidence="2">The sequence shown here is derived from an EMBL/GenBank/DDBJ whole genome shotgun (WGS) entry which is preliminary data.</text>
</comment>
<dbReference type="InterPro" id="IPR036047">
    <property type="entry name" value="F-box-like_dom_sf"/>
</dbReference>
<dbReference type="Gene3D" id="1.20.1280.50">
    <property type="match status" value="1"/>
</dbReference>
<dbReference type="Gene3D" id="2.120.10.80">
    <property type="entry name" value="Kelch-type beta propeller"/>
    <property type="match status" value="1"/>
</dbReference>
<sequence>MDELPEEILEIIFSNVSPYKEYDTLSAVCKKWKRILNGMNKQLPINFENYVASGAIEWFKVEECSQSVVIAPRIAQVACYNDYTKSMFVFGGRSFSSSSSGFNDLIQLDLNSLTWMRPVVKGAVPPPKFNSVFESYKTYLILFGGSSLPPNNTLGRGSAKYTNDLYVYNIKSGTWTVKSFLPANCPPEMYLPQSCILMDDDDDSSMDTMVVYGGQKMALLNQTNKELWCLNLETWVWQKQTLVGEPSPDSFFETSKSVICHLRLTAYSMALMILPHSPYTFCAWLLFRSGWKEWTWKKIEILSGQYSPFFNLHQSIAQVQVGNKLVLFGNMCSEEYKPQLHKVSELRILKTSATTNVKTVCMKKNILNVMNSCSPGTSVHANTKGLYIFLLDLQNIETENAVKWINQLDPIEQKLRPSFVGKEIPSNVTAVLGKGEIILHSAVKHGKKVCMSLYIVRGYK</sequence>
<dbReference type="PANTHER" id="PTHR46432">
    <property type="entry name" value="F-BOX ONLY PROTEIN 42"/>
    <property type="match status" value="1"/>
</dbReference>
<dbReference type="SUPFAM" id="SSF117281">
    <property type="entry name" value="Kelch motif"/>
    <property type="match status" value="1"/>
</dbReference>
<dbReference type="InterPro" id="IPR001810">
    <property type="entry name" value="F-box_dom"/>
</dbReference>
<dbReference type="Pfam" id="PF12937">
    <property type="entry name" value="F-box-like"/>
    <property type="match status" value="1"/>
</dbReference>
<name>A0ABP0FU67_CLALP</name>
<reference evidence="2 3" key="1">
    <citation type="submission" date="2024-02" db="EMBL/GenBank/DDBJ databases">
        <authorList>
            <person name="Daric V."/>
            <person name="Darras S."/>
        </authorList>
    </citation>
    <scope>NUCLEOTIDE SEQUENCE [LARGE SCALE GENOMIC DNA]</scope>
</reference>
<proteinExistence type="predicted"/>
<keyword evidence="3" id="KW-1185">Reference proteome</keyword>
<dbReference type="InterPro" id="IPR052821">
    <property type="entry name" value="F-box_only_SRC"/>
</dbReference>